<sequence>MNDEEERIYMYHDIFSHSLSGEENSDGGEREKRKIQKKKKKLSDSNLKNGENEYSKLRAETSTILNDYFDVEPSRCFNPEGGEASLENDFLQFPQNKEQTLDIFDGELTGNKHSVQLRKPGFYCIYVENGNNSKWDSIYFGLSKMQVELNYKLILQDEEKAPQGKAEERCRRAARGKPQRKRQVADRREEEEEEGEGEEDGEEEDADEEADEEADEDADEYDGEYDGDANPKRDPLTTESANLSDEISKICKFNFAQTDGPFDDSKERRNPKQISKMKGRKKSYYDQLREKPRKKKKKKKESALFEENKTNTESFTCTFHSENQIRVSSKKKKYVYMYNKSANSMLHLNVSTCMSLGMSIQCRYGLLYCGKYHQIPRDPYTPFRKPVSILSLDGGGILAMSTLIVLNRIENEIRKEIGNDDVKLIDCFDMVCGTSAGGLISLALLKEMGLRDVTNLLPSTMQKIFEGNRNIISGILFEGYDINNVKDLFMEKIGSRFMSSHKRVYCFVTATDVKHNPYKLFLLRNYSHKYNAINGESYEGINKVPLWLAAWATASAPTYLKGPSSEDIKNLGFHIKPEIHLVDGALKASNPALIALEECARLSNKNLSAFIKEELDTLVSIGTGKSPTKLTQSGASGKSASTFEILLNSAHLLTRANETHREVLQWLSDRENTYFRFNVPNIGDIDIDSQDVRDFDIIAKATRDYLFDEKFYEIKRLAHKLANNYMRSRYL</sequence>
<reference evidence="7 8" key="1">
    <citation type="submission" date="2011-08" db="EMBL/GenBank/DDBJ databases">
        <title>The Genome Sequence of Plasmodium vivax India VII.</title>
        <authorList>
            <consortium name="The Broad Institute Genome Sequencing Platform"/>
            <consortium name="The Broad Institute Genome Sequencing Center for Infectious Disease"/>
            <person name="Neafsey D."/>
            <person name="Carlton J."/>
            <person name="Barnwell J."/>
            <person name="Collins W."/>
            <person name="Escalante A."/>
            <person name="Mullikin J."/>
            <person name="Saul A."/>
            <person name="Guigo R."/>
            <person name="Camara F."/>
            <person name="Young S.K."/>
            <person name="Zeng Q."/>
            <person name="Gargeya S."/>
            <person name="Fitzgerald M."/>
            <person name="Haas B."/>
            <person name="Abouelleil A."/>
            <person name="Alvarado L."/>
            <person name="Arachchi H.M."/>
            <person name="Berlin A."/>
            <person name="Brown A."/>
            <person name="Chapman S.B."/>
            <person name="Chen Z."/>
            <person name="Dunbar C."/>
            <person name="Freedman E."/>
            <person name="Gearin G."/>
            <person name="Gellesch M."/>
            <person name="Goldberg J."/>
            <person name="Griggs A."/>
            <person name="Gujja S."/>
            <person name="Heiman D."/>
            <person name="Howarth C."/>
            <person name="Larson L."/>
            <person name="Lui A."/>
            <person name="MacDonald P.J.P."/>
            <person name="Montmayeur A."/>
            <person name="Murphy C."/>
            <person name="Neiman D."/>
            <person name="Pearson M."/>
            <person name="Priest M."/>
            <person name="Roberts A."/>
            <person name="Saif S."/>
            <person name="Shea T."/>
            <person name="Shenoy N."/>
            <person name="Sisk P."/>
            <person name="Stolte C."/>
            <person name="Sykes S."/>
            <person name="Wortman J."/>
            <person name="Nusbaum C."/>
            <person name="Birren B."/>
        </authorList>
    </citation>
    <scope>NUCLEOTIDE SEQUENCE [LARGE SCALE GENOMIC DNA]</scope>
    <source>
        <strain evidence="7 8">India VII</strain>
    </source>
</reference>
<feature type="region of interest" description="Disordered" evidence="5">
    <location>
        <begin position="258"/>
        <end position="305"/>
    </location>
</feature>
<evidence type="ECO:0000256" key="1">
    <source>
        <dbReference type="ARBA" id="ARBA00022801"/>
    </source>
</evidence>
<keyword evidence="2 4" id="KW-0442">Lipid degradation</keyword>
<dbReference type="AlphaFoldDB" id="A0A0J9SGN1"/>
<feature type="domain" description="PNPLA" evidence="6">
    <location>
        <begin position="390"/>
        <end position="596"/>
    </location>
</feature>
<proteinExistence type="predicted"/>
<protein>
    <submittedName>
        <fullName evidence="7">Phospholipase A2</fullName>
    </submittedName>
</protein>
<dbReference type="PROSITE" id="PS51635">
    <property type="entry name" value="PNPLA"/>
    <property type="match status" value="1"/>
</dbReference>
<feature type="compositionally biased region" description="Basic residues" evidence="5">
    <location>
        <begin position="172"/>
        <end position="182"/>
    </location>
</feature>
<feature type="active site" description="Nucleophile" evidence="4">
    <location>
        <position position="435"/>
    </location>
</feature>
<dbReference type="PANTHER" id="PTHR24185">
    <property type="entry name" value="CALCIUM-INDEPENDENT PHOSPHOLIPASE A2-GAMMA"/>
    <property type="match status" value="1"/>
</dbReference>
<feature type="compositionally biased region" description="Basic residues" evidence="5">
    <location>
        <begin position="291"/>
        <end position="300"/>
    </location>
</feature>
<dbReference type="Gene3D" id="3.40.1090.10">
    <property type="entry name" value="Cytosolic phospholipase A2 catalytic domain"/>
    <property type="match status" value="1"/>
</dbReference>
<feature type="compositionally biased region" description="Acidic residues" evidence="5">
    <location>
        <begin position="189"/>
        <end position="227"/>
    </location>
</feature>
<accession>A0A0J9SGN1</accession>
<dbReference type="SMR" id="A0A0J9SGN1"/>
<evidence type="ECO:0000256" key="2">
    <source>
        <dbReference type="ARBA" id="ARBA00022963"/>
    </source>
</evidence>
<dbReference type="GO" id="GO:0016042">
    <property type="term" value="P:lipid catabolic process"/>
    <property type="evidence" value="ECO:0007669"/>
    <property type="project" value="UniProtKB-UniRule"/>
</dbReference>
<dbReference type="CDD" id="cd07199">
    <property type="entry name" value="Pat17_PNPLA8_PNPLA9_like"/>
    <property type="match status" value="1"/>
</dbReference>
<keyword evidence="1 4" id="KW-0378">Hydrolase</keyword>
<feature type="active site" description="Proton acceptor" evidence="4">
    <location>
        <position position="583"/>
    </location>
</feature>
<feature type="compositionally biased region" description="Basic residues" evidence="5">
    <location>
        <begin position="271"/>
        <end position="282"/>
    </location>
</feature>
<keyword evidence="3 4" id="KW-0443">Lipid metabolism</keyword>
<feature type="region of interest" description="Disordered" evidence="5">
    <location>
        <begin position="12"/>
        <end position="49"/>
    </location>
</feature>
<organism evidence="7 8">
    <name type="scientific">Plasmodium vivax India VII</name>
    <dbReference type="NCBI Taxonomy" id="1077284"/>
    <lineage>
        <taxon>Eukaryota</taxon>
        <taxon>Sar</taxon>
        <taxon>Alveolata</taxon>
        <taxon>Apicomplexa</taxon>
        <taxon>Aconoidasida</taxon>
        <taxon>Haemosporida</taxon>
        <taxon>Plasmodiidae</taxon>
        <taxon>Plasmodium</taxon>
        <taxon>Plasmodium (Plasmodium)</taxon>
    </lineage>
</organism>
<name>A0A0J9SGN1_PLAVI</name>
<feature type="short sequence motif" description="GXSXG" evidence="4">
    <location>
        <begin position="433"/>
        <end position="437"/>
    </location>
</feature>
<evidence type="ECO:0000256" key="5">
    <source>
        <dbReference type="SAM" id="MobiDB-lite"/>
    </source>
</evidence>
<evidence type="ECO:0000313" key="7">
    <source>
        <dbReference type="EMBL" id="KMZ82129.1"/>
    </source>
</evidence>
<evidence type="ECO:0000256" key="4">
    <source>
        <dbReference type="PROSITE-ProRule" id="PRU01161"/>
    </source>
</evidence>
<feature type="region of interest" description="Disordered" evidence="5">
    <location>
        <begin position="160"/>
        <end position="241"/>
    </location>
</feature>
<dbReference type="PANTHER" id="PTHR24185:SF1">
    <property type="entry name" value="CALCIUM-INDEPENDENT PHOSPHOLIPASE A2-GAMMA"/>
    <property type="match status" value="1"/>
</dbReference>
<evidence type="ECO:0000256" key="3">
    <source>
        <dbReference type="ARBA" id="ARBA00023098"/>
    </source>
</evidence>
<dbReference type="OrthoDB" id="630895at2759"/>
<feature type="short sequence motif" description="DGA/G" evidence="4">
    <location>
        <begin position="583"/>
        <end position="585"/>
    </location>
</feature>
<comment type="caution">
    <text evidence="4">Lacks conserved residue(s) required for the propagation of feature annotation.</text>
</comment>
<dbReference type="Pfam" id="PF01734">
    <property type="entry name" value="Patatin"/>
    <property type="match status" value="1"/>
</dbReference>
<dbReference type="GO" id="GO:0006631">
    <property type="term" value="P:fatty acid metabolic process"/>
    <property type="evidence" value="ECO:0007669"/>
    <property type="project" value="TreeGrafter"/>
</dbReference>
<dbReference type="InterPro" id="IPR016035">
    <property type="entry name" value="Acyl_Trfase/lysoPLipase"/>
</dbReference>
<feature type="compositionally biased region" description="Basic and acidic residues" evidence="5">
    <location>
        <begin position="160"/>
        <end position="171"/>
    </location>
</feature>
<dbReference type="InterPro" id="IPR002641">
    <property type="entry name" value="PNPLA_dom"/>
</dbReference>
<dbReference type="Proteomes" id="UP000053562">
    <property type="component" value="Unassembled WGS sequence"/>
</dbReference>
<dbReference type="EMBL" id="KQ234208">
    <property type="protein sequence ID" value="KMZ82129.1"/>
    <property type="molecule type" value="Genomic_DNA"/>
</dbReference>
<dbReference type="GO" id="GO:0016020">
    <property type="term" value="C:membrane"/>
    <property type="evidence" value="ECO:0007669"/>
    <property type="project" value="TreeGrafter"/>
</dbReference>
<gene>
    <name evidence="7" type="ORF">PVIIG_04871</name>
</gene>
<dbReference type="GO" id="GO:0004620">
    <property type="term" value="F:phospholipase activity"/>
    <property type="evidence" value="ECO:0007669"/>
    <property type="project" value="TreeGrafter"/>
</dbReference>
<evidence type="ECO:0000259" key="6">
    <source>
        <dbReference type="PROSITE" id="PS51635"/>
    </source>
</evidence>
<evidence type="ECO:0000313" key="8">
    <source>
        <dbReference type="Proteomes" id="UP000053562"/>
    </source>
</evidence>
<dbReference type="SUPFAM" id="SSF52151">
    <property type="entry name" value="FabD/lysophospholipase-like"/>
    <property type="match status" value="1"/>
</dbReference>